<evidence type="ECO:0000313" key="1">
    <source>
        <dbReference type="EMBL" id="MBW4769242.1"/>
    </source>
</evidence>
<accession>A0ABS6YCE6</accession>
<organism evidence="1 2">
    <name type="scientific">Hoylesella nanceiensis</name>
    <dbReference type="NCBI Taxonomy" id="425941"/>
    <lineage>
        <taxon>Bacteria</taxon>
        <taxon>Pseudomonadati</taxon>
        <taxon>Bacteroidota</taxon>
        <taxon>Bacteroidia</taxon>
        <taxon>Bacteroidales</taxon>
        <taxon>Prevotellaceae</taxon>
        <taxon>Hoylesella</taxon>
    </lineage>
</organism>
<proteinExistence type="predicted"/>
<sequence>MKEGITLLKSSATIVVLLAILLFGSCQTTSNRLVVVEQNELYGYVNEKGDTIIRCIYPMAFTDTIIHIGFVSDSNGVIKCFNNEGKFLFNVFQFDNGPDYPVEGLFRIVGENNLIGFADTLGNIVIAPQYQFARTFKDGKAQVTNSGKMMKDSSNVDAHEYWQSDNWQVITRPQ</sequence>
<reference evidence="1 2" key="1">
    <citation type="submission" date="2021-07" db="EMBL/GenBank/DDBJ databases">
        <title>Genomic diversity and antimicrobial resistance of Prevotella spp. isolated from chronic lung disease airways.</title>
        <authorList>
            <person name="Webb K.A."/>
            <person name="Olagoke O.S."/>
            <person name="Baird T."/>
            <person name="Neill J."/>
            <person name="Pham A."/>
            <person name="Wells T.J."/>
            <person name="Ramsay K.A."/>
            <person name="Bell S.C."/>
            <person name="Sarovich D.S."/>
            <person name="Price E.P."/>
        </authorList>
    </citation>
    <scope>NUCLEOTIDE SEQUENCE [LARGE SCALE GENOMIC DNA]</scope>
    <source>
        <strain evidence="1 2">SCHI0011.S.12</strain>
    </source>
</reference>
<dbReference type="RefSeq" id="WP_219480984.1">
    <property type="nucleotide sequence ID" value="NZ_JAHXCT010000003.1"/>
</dbReference>
<dbReference type="PROSITE" id="PS51257">
    <property type="entry name" value="PROKAR_LIPOPROTEIN"/>
    <property type="match status" value="1"/>
</dbReference>
<dbReference type="Proteomes" id="UP000788426">
    <property type="component" value="Unassembled WGS sequence"/>
</dbReference>
<protein>
    <submittedName>
        <fullName evidence="1">WG repeat-containing protein</fullName>
    </submittedName>
</protein>
<gene>
    <name evidence="1" type="ORF">KZO38_05640</name>
</gene>
<dbReference type="EMBL" id="JAHXCT010000003">
    <property type="protein sequence ID" value="MBW4769242.1"/>
    <property type="molecule type" value="Genomic_DNA"/>
</dbReference>
<dbReference type="InterPro" id="IPR032774">
    <property type="entry name" value="WG_beta_rep"/>
</dbReference>
<dbReference type="Pfam" id="PF14903">
    <property type="entry name" value="WG_beta_rep"/>
    <property type="match status" value="2"/>
</dbReference>
<comment type="caution">
    <text evidence="1">The sequence shown here is derived from an EMBL/GenBank/DDBJ whole genome shotgun (WGS) entry which is preliminary data.</text>
</comment>
<name>A0ABS6YCE6_9BACT</name>
<evidence type="ECO:0000313" key="2">
    <source>
        <dbReference type="Proteomes" id="UP000788426"/>
    </source>
</evidence>
<keyword evidence="2" id="KW-1185">Reference proteome</keyword>